<dbReference type="InterPro" id="IPR034741">
    <property type="entry name" value="Terpene_cyclase-like_1_C"/>
</dbReference>
<dbReference type="GO" id="GO:0000287">
    <property type="term" value="F:magnesium ion binding"/>
    <property type="evidence" value="ECO:0007669"/>
    <property type="project" value="InterPro"/>
</dbReference>
<keyword evidence="5" id="KW-0175">Coiled coil</keyword>
<dbReference type="PANTHER" id="PTHR31225:SF196">
    <property type="entry name" value="TERPENOID CYCLASES_PROTEIN PRENYLTRANSFERASE ALPHA-ALPHA TOROID-RELATED"/>
    <property type="match status" value="1"/>
</dbReference>
<dbReference type="Pfam" id="PF01397">
    <property type="entry name" value="Terpene_synth"/>
    <property type="match status" value="1"/>
</dbReference>
<dbReference type="Gene3D" id="1.50.10.130">
    <property type="entry name" value="Terpene synthase, N-terminal domain"/>
    <property type="match status" value="1"/>
</dbReference>
<dbReference type="SFLD" id="SFLDS00005">
    <property type="entry name" value="Isoprenoid_Synthase_Type_I"/>
    <property type="match status" value="1"/>
</dbReference>
<feature type="domain" description="Terpene synthase metal-binding" evidence="7">
    <location>
        <begin position="251"/>
        <end position="488"/>
    </location>
</feature>
<name>A0AA38WMY7_9ASTR</name>
<evidence type="ECO:0000259" key="6">
    <source>
        <dbReference type="Pfam" id="PF01397"/>
    </source>
</evidence>
<dbReference type="CDD" id="cd00684">
    <property type="entry name" value="Terpene_cyclase_plant_C1"/>
    <property type="match status" value="1"/>
</dbReference>
<dbReference type="GO" id="GO:0016102">
    <property type="term" value="P:diterpenoid biosynthetic process"/>
    <property type="evidence" value="ECO:0007669"/>
    <property type="project" value="InterPro"/>
</dbReference>
<comment type="cofactor">
    <cofactor evidence="1">
        <name>Mg(2+)</name>
        <dbReference type="ChEBI" id="CHEBI:18420"/>
    </cofactor>
</comment>
<dbReference type="InterPro" id="IPR036965">
    <property type="entry name" value="Terpene_synth_N_sf"/>
</dbReference>
<evidence type="ECO:0000256" key="4">
    <source>
        <dbReference type="ARBA" id="ARBA00023239"/>
    </source>
</evidence>
<dbReference type="GO" id="GO:0010333">
    <property type="term" value="F:terpene synthase activity"/>
    <property type="evidence" value="ECO:0007669"/>
    <property type="project" value="InterPro"/>
</dbReference>
<dbReference type="InterPro" id="IPR050148">
    <property type="entry name" value="Terpene_synthase-like"/>
</dbReference>
<dbReference type="InterPro" id="IPR044814">
    <property type="entry name" value="Terpene_cyclase_plant_C1"/>
</dbReference>
<evidence type="ECO:0000259" key="7">
    <source>
        <dbReference type="Pfam" id="PF03936"/>
    </source>
</evidence>
<accession>A0AA38WMY7</accession>
<dbReference type="Proteomes" id="UP001172457">
    <property type="component" value="Chromosome 3"/>
</dbReference>
<dbReference type="SUPFAM" id="SSF48576">
    <property type="entry name" value="Terpenoid synthases"/>
    <property type="match status" value="1"/>
</dbReference>
<keyword evidence="9" id="KW-1185">Reference proteome</keyword>
<dbReference type="InterPro" id="IPR005630">
    <property type="entry name" value="Terpene_synthase_metal-bd"/>
</dbReference>
<organism evidence="8 9">
    <name type="scientific">Centaurea solstitialis</name>
    <name type="common">yellow star-thistle</name>
    <dbReference type="NCBI Taxonomy" id="347529"/>
    <lineage>
        <taxon>Eukaryota</taxon>
        <taxon>Viridiplantae</taxon>
        <taxon>Streptophyta</taxon>
        <taxon>Embryophyta</taxon>
        <taxon>Tracheophyta</taxon>
        <taxon>Spermatophyta</taxon>
        <taxon>Magnoliopsida</taxon>
        <taxon>eudicotyledons</taxon>
        <taxon>Gunneridae</taxon>
        <taxon>Pentapetalae</taxon>
        <taxon>asterids</taxon>
        <taxon>campanulids</taxon>
        <taxon>Asterales</taxon>
        <taxon>Asteraceae</taxon>
        <taxon>Carduoideae</taxon>
        <taxon>Cardueae</taxon>
        <taxon>Centaureinae</taxon>
        <taxon>Centaurea</taxon>
    </lineage>
</organism>
<dbReference type="Pfam" id="PF03936">
    <property type="entry name" value="Terpene_synth_C"/>
    <property type="match status" value="1"/>
</dbReference>
<comment type="caution">
    <text evidence="8">The sequence shown here is derived from an EMBL/GenBank/DDBJ whole genome shotgun (WGS) entry which is preliminary data.</text>
</comment>
<sequence length="545" mass="63460">MSLKQEQVIRPTVNFPRGIWGDQFLIYDKKGDEDEMEHIVEDLKEEVKKQMMEALDIAEEHTNLLKLVDAIQRLGIAYYFQEEIEQALQHIYDTYGDSWKGGSPSLWFRLMRQQGFYVSCDIFNSYKDGKGAFKESLTNDVHEMLELYEATYMGVQGEGVLDGALAFVVTRLEEMANDSKDVSLSIQIKEALKQPIQKRLPRLEAVRYIPFYGKQVSHNKSLLKLAKIGFNLLQSLHKKELSQLSRWWKAFDVPNNVPYARNRMVECYFWALGVYHEPQYSHARMFLTKVISIATILDDTYDAYGIYEELEIFTEAIQRWSITCLDTLPEYMKLIYKELMDMYKEMEELMAKQGKARHLDYAKESMKEFIRSYMTEAKWLHDGYTPTVDEHMTNAFVSSGYSMLTTTCFVGMGEMVTDESFKWALKRPPIVMASCAVARLMDDMTSHKEEQERNHIASSVESYMKQYDVTEEHVYKVFHKKIDDAWKDTSRESLICTDIARPLIMCVVNLTRVMDVLYKNKDGFTHVGEEVIGHIKSLLVHDISL</sequence>
<evidence type="ECO:0000256" key="1">
    <source>
        <dbReference type="ARBA" id="ARBA00001946"/>
    </source>
</evidence>
<keyword evidence="4" id="KW-0456">Lyase</keyword>
<evidence type="ECO:0000256" key="5">
    <source>
        <dbReference type="SAM" id="Coils"/>
    </source>
</evidence>
<dbReference type="PANTHER" id="PTHR31225">
    <property type="entry name" value="OS04G0344100 PROTEIN-RELATED"/>
    <property type="match status" value="1"/>
</dbReference>
<keyword evidence="2" id="KW-0479">Metal-binding</keyword>
<evidence type="ECO:0000256" key="2">
    <source>
        <dbReference type="ARBA" id="ARBA00022723"/>
    </source>
</evidence>
<keyword evidence="3" id="KW-0460">Magnesium</keyword>
<dbReference type="InterPro" id="IPR008930">
    <property type="entry name" value="Terpenoid_cyclase/PrenylTrfase"/>
</dbReference>
<reference evidence="8" key="1">
    <citation type="submission" date="2023-03" db="EMBL/GenBank/DDBJ databases">
        <title>Chromosome-scale reference genome and RAD-based genetic map of yellow starthistle (Centaurea solstitialis) reveal putative structural variation and QTLs associated with invader traits.</title>
        <authorList>
            <person name="Reatini B."/>
            <person name="Cang F.A."/>
            <person name="Jiang Q."/>
            <person name="Mckibben M.T.W."/>
            <person name="Barker M.S."/>
            <person name="Rieseberg L.H."/>
            <person name="Dlugosch K.M."/>
        </authorList>
    </citation>
    <scope>NUCLEOTIDE SEQUENCE</scope>
    <source>
        <strain evidence="8">CAN-66</strain>
        <tissue evidence="8">Leaf</tissue>
    </source>
</reference>
<protein>
    <submittedName>
        <fullName evidence="8">Uncharacterized protein</fullName>
    </submittedName>
</protein>
<dbReference type="AlphaFoldDB" id="A0AA38WMY7"/>
<dbReference type="SFLD" id="SFLDG01019">
    <property type="entry name" value="Terpene_Cyclase_Like_1_C_Termi"/>
    <property type="match status" value="1"/>
</dbReference>
<dbReference type="InterPro" id="IPR008949">
    <property type="entry name" value="Isoprenoid_synthase_dom_sf"/>
</dbReference>
<dbReference type="EMBL" id="JARYMX010000003">
    <property type="protein sequence ID" value="KAJ9555649.1"/>
    <property type="molecule type" value="Genomic_DNA"/>
</dbReference>
<dbReference type="FunFam" id="1.10.600.10:FF:000007">
    <property type="entry name" value="Isoprene synthase, chloroplastic"/>
    <property type="match status" value="1"/>
</dbReference>
<evidence type="ECO:0000313" key="8">
    <source>
        <dbReference type="EMBL" id="KAJ9555649.1"/>
    </source>
</evidence>
<evidence type="ECO:0000313" key="9">
    <source>
        <dbReference type="Proteomes" id="UP001172457"/>
    </source>
</evidence>
<gene>
    <name evidence="8" type="ORF">OSB04_010263</name>
</gene>
<dbReference type="Gene3D" id="1.10.600.10">
    <property type="entry name" value="Farnesyl Diphosphate Synthase"/>
    <property type="match status" value="1"/>
</dbReference>
<dbReference type="FunFam" id="1.50.10.130:FF:000001">
    <property type="entry name" value="Isoprene synthase, chloroplastic"/>
    <property type="match status" value="1"/>
</dbReference>
<dbReference type="SUPFAM" id="SSF48239">
    <property type="entry name" value="Terpenoid cyclases/Protein prenyltransferases"/>
    <property type="match status" value="1"/>
</dbReference>
<proteinExistence type="predicted"/>
<feature type="domain" description="Terpene synthase N-terminal" evidence="6">
    <location>
        <begin position="19"/>
        <end position="192"/>
    </location>
</feature>
<dbReference type="InterPro" id="IPR001906">
    <property type="entry name" value="Terpene_synth_N"/>
</dbReference>
<evidence type="ECO:0000256" key="3">
    <source>
        <dbReference type="ARBA" id="ARBA00022842"/>
    </source>
</evidence>
<feature type="coiled-coil region" evidence="5">
    <location>
        <begin position="33"/>
        <end position="60"/>
    </location>
</feature>